<evidence type="ECO:0000259" key="2">
    <source>
        <dbReference type="PROSITE" id="PS01031"/>
    </source>
</evidence>
<dbReference type="PANTHER" id="PTHR34661:SF3">
    <property type="entry name" value="INCREASED DNA METHYLATION 2"/>
    <property type="match status" value="1"/>
</dbReference>
<dbReference type="Gene3D" id="2.60.40.790">
    <property type="match status" value="1"/>
</dbReference>
<comment type="similarity">
    <text evidence="1">Belongs to the small heat shock protein (HSP20) family.</text>
</comment>
<gene>
    <name evidence="3" type="ORF">FPE_LOCUS11719</name>
</gene>
<protein>
    <recommendedName>
        <fullName evidence="2">SHSP domain-containing protein</fullName>
    </recommendedName>
</protein>
<evidence type="ECO:0000256" key="1">
    <source>
        <dbReference type="PROSITE-ProRule" id="PRU00285"/>
    </source>
</evidence>
<dbReference type="EMBL" id="OU503042">
    <property type="protein sequence ID" value="CAI9764289.1"/>
    <property type="molecule type" value="Genomic_DNA"/>
</dbReference>
<evidence type="ECO:0000313" key="4">
    <source>
        <dbReference type="Proteomes" id="UP000834106"/>
    </source>
</evidence>
<dbReference type="SUPFAM" id="SSF49764">
    <property type="entry name" value="HSP20-like chaperones"/>
    <property type="match status" value="1"/>
</dbReference>
<dbReference type="InterPro" id="IPR008978">
    <property type="entry name" value="HSP20-like_chaperone"/>
</dbReference>
<dbReference type="FunFam" id="2.60.40.790:FF:000049">
    <property type="entry name" value="Increased DNA methylation 3"/>
    <property type="match status" value="1"/>
</dbReference>
<dbReference type="PROSITE" id="PS01031">
    <property type="entry name" value="SHSP"/>
    <property type="match status" value="1"/>
</dbReference>
<name>A0AAD2DS50_9LAMI</name>
<dbReference type="AlphaFoldDB" id="A0AAD2DS50"/>
<feature type="domain" description="SHSP" evidence="2">
    <location>
        <begin position="297"/>
        <end position="415"/>
    </location>
</feature>
<dbReference type="GO" id="GO:0005634">
    <property type="term" value="C:nucleus"/>
    <property type="evidence" value="ECO:0007669"/>
    <property type="project" value="TreeGrafter"/>
</dbReference>
<sequence length="415" mass="46347">MGVNAPGFDTFLLSYVALHHELKNSEPLSLCVTAPLDREMDNVYGGLLTDDQYFLLYLIMGTYFAPDLKDERPHKSALQRHAEGLQPYTVDGLTGSDIETSVVASVYYYILRKAESSVVVRLPLLLQFVHGDLPTPMLGCAARCSQFNYLFPPQFHRLLHHKTRGGTIENIVFVNNPAIYYIEQEDIERFKRLTRLEDFLLDRDAAMSHIWVSDKVLYDITVQEEKSEEILEHNNVLGSALHNATPTSDSFRIPSSANTTPVDDLGPGMIFLPSRPSREEWSNLVATIKSGFALTGSAAKGQIGPVLGLMDIGESEDSYLFRVSLPGVRRDEKDFSCEVESDGRVLIKGVTATGEKTVEKYSQVFEMQSQNLCPPGPFSLSFKLPGPVDPQQFLGTFATDAIFEGIAWKARRNRI</sequence>
<reference evidence="3" key="1">
    <citation type="submission" date="2023-05" db="EMBL/GenBank/DDBJ databases">
        <authorList>
            <person name="Huff M."/>
        </authorList>
    </citation>
    <scope>NUCLEOTIDE SEQUENCE</scope>
</reference>
<dbReference type="CDD" id="cd06464">
    <property type="entry name" value="ACD_sHsps-like"/>
    <property type="match status" value="1"/>
</dbReference>
<accession>A0AAD2DS50</accession>
<keyword evidence="4" id="KW-1185">Reference proteome</keyword>
<dbReference type="PANTHER" id="PTHR34661">
    <property type="entry name" value="INCREASED DNA METHYLATION 3"/>
    <property type="match status" value="1"/>
</dbReference>
<evidence type="ECO:0000313" key="3">
    <source>
        <dbReference type="EMBL" id="CAI9764289.1"/>
    </source>
</evidence>
<dbReference type="Proteomes" id="UP000834106">
    <property type="component" value="Chromosome 7"/>
</dbReference>
<dbReference type="InterPro" id="IPR002068">
    <property type="entry name" value="A-crystallin/Hsp20_dom"/>
</dbReference>
<organism evidence="3 4">
    <name type="scientific">Fraxinus pennsylvanica</name>
    <dbReference type="NCBI Taxonomy" id="56036"/>
    <lineage>
        <taxon>Eukaryota</taxon>
        <taxon>Viridiplantae</taxon>
        <taxon>Streptophyta</taxon>
        <taxon>Embryophyta</taxon>
        <taxon>Tracheophyta</taxon>
        <taxon>Spermatophyta</taxon>
        <taxon>Magnoliopsida</taxon>
        <taxon>eudicotyledons</taxon>
        <taxon>Gunneridae</taxon>
        <taxon>Pentapetalae</taxon>
        <taxon>asterids</taxon>
        <taxon>lamiids</taxon>
        <taxon>Lamiales</taxon>
        <taxon>Oleaceae</taxon>
        <taxon>Oleeae</taxon>
        <taxon>Fraxinus</taxon>
    </lineage>
</organism>
<dbReference type="InterPro" id="IPR039321">
    <property type="entry name" value="IDM2/3-like"/>
</dbReference>
<proteinExistence type="inferred from homology"/>